<comment type="caution">
    <text evidence="2">The sequence shown here is derived from an EMBL/GenBank/DDBJ whole genome shotgun (WGS) entry which is preliminary data.</text>
</comment>
<dbReference type="Proteomes" id="UP000238137">
    <property type="component" value="Unassembled WGS sequence"/>
</dbReference>
<evidence type="ECO:0000313" key="2">
    <source>
        <dbReference type="EMBL" id="RNF33185.1"/>
    </source>
</evidence>
<evidence type="ECO:0000256" key="1">
    <source>
        <dbReference type="SAM" id="Phobius"/>
    </source>
</evidence>
<keyword evidence="1" id="KW-0812">Transmembrane</keyword>
<dbReference type="AlphaFoldDB" id="A0A422QT67"/>
<keyword evidence="1" id="KW-0472">Membrane</keyword>
<protein>
    <recommendedName>
        <fullName evidence="4">DNA methyltransferase</fullName>
    </recommendedName>
</protein>
<keyword evidence="1" id="KW-1133">Transmembrane helix</keyword>
<organism evidence="2 3">
    <name type="scientific">Paracoccus methylarcula</name>
    <dbReference type="NCBI Taxonomy" id="72022"/>
    <lineage>
        <taxon>Bacteria</taxon>
        <taxon>Pseudomonadati</taxon>
        <taxon>Pseudomonadota</taxon>
        <taxon>Alphaproteobacteria</taxon>
        <taxon>Rhodobacterales</taxon>
        <taxon>Paracoccaceae</taxon>
        <taxon>Paracoccus</taxon>
    </lineage>
</organism>
<sequence length="84" mass="7664">MAQLVGGAGGGFAGGKAVKDSDLGQTGNLIAGAIGGLGGGSILGSMIGGDAGAGALIGQLVGGGVGGLILQVVVGLIKNKFMAK</sequence>
<feature type="transmembrane region" description="Helical" evidence="1">
    <location>
        <begin position="53"/>
        <end position="77"/>
    </location>
</feature>
<proteinExistence type="predicted"/>
<evidence type="ECO:0008006" key="4">
    <source>
        <dbReference type="Google" id="ProtNLM"/>
    </source>
</evidence>
<reference evidence="2" key="1">
    <citation type="submission" date="2018-05" db="EMBL/GenBank/DDBJ databases">
        <title>Reclassification of Methylarcula marina and Methylarcula terricola as Paracoccus methylarcula sp.nov., comb.nov. and Paracoccus terricola comb.nov.</title>
        <authorList>
            <person name="Shmareva M.N."/>
            <person name="Doronina N.V."/>
            <person name="Vasilenko O.V."/>
            <person name="Tarlachkov S.V."/>
            <person name="Trotsenko Y.A."/>
        </authorList>
    </citation>
    <scope>NUCLEOTIDE SEQUENCE [LARGE SCALE GENOMIC DNA]</scope>
    <source>
        <strain evidence="2">VKM B-2159</strain>
    </source>
</reference>
<accession>A0A422QT67</accession>
<name>A0A422QT67_9RHOB</name>
<keyword evidence="3" id="KW-1185">Reference proteome</keyword>
<gene>
    <name evidence="2" type="ORF">A7A09_018380</name>
</gene>
<evidence type="ECO:0000313" key="3">
    <source>
        <dbReference type="Proteomes" id="UP000238137"/>
    </source>
</evidence>
<dbReference type="EMBL" id="PXNQ02000013">
    <property type="protein sequence ID" value="RNF33185.1"/>
    <property type="molecule type" value="Genomic_DNA"/>
</dbReference>